<protein>
    <submittedName>
        <fullName evidence="2">Uncharacterized protein</fullName>
    </submittedName>
</protein>
<evidence type="ECO:0000256" key="1">
    <source>
        <dbReference type="ARBA" id="ARBA00009350"/>
    </source>
</evidence>
<gene>
    <name evidence="2" type="ORF">MNBD_IGNAVI01-1517</name>
</gene>
<evidence type="ECO:0000313" key="2">
    <source>
        <dbReference type="EMBL" id="VAX25738.1"/>
    </source>
</evidence>
<reference evidence="2" key="1">
    <citation type="submission" date="2018-06" db="EMBL/GenBank/DDBJ databases">
        <authorList>
            <person name="Zhirakovskaya E."/>
        </authorList>
    </citation>
    <scope>NUCLEOTIDE SEQUENCE</scope>
</reference>
<dbReference type="Gene3D" id="1.10.10.10">
    <property type="entry name" value="Winged helix-like DNA-binding domain superfamily/Winged helix DNA-binding domain"/>
    <property type="match status" value="1"/>
</dbReference>
<dbReference type="SUPFAM" id="SSF88659">
    <property type="entry name" value="Sigma3 and sigma4 domains of RNA polymerase sigma factors"/>
    <property type="match status" value="1"/>
</dbReference>
<organism evidence="2">
    <name type="scientific">hydrothermal vent metagenome</name>
    <dbReference type="NCBI Taxonomy" id="652676"/>
    <lineage>
        <taxon>unclassified sequences</taxon>
        <taxon>metagenomes</taxon>
        <taxon>ecological metagenomes</taxon>
    </lineage>
</organism>
<dbReference type="PANTHER" id="PTHR37478:SF2">
    <property type="entry name" value="UPF0251 PROTEIN TK0562"/>
    <property type="match status" value="1"/>
</dbReference>
<dbReference type="Pfam" id="PF02001">
    <property type="entry name" value="DUF134"/>
    <property type="match status" value="1"/>
</dbReference>
<name>A0A3B1CP51_9ZZZZ</name>
<dbReference type="EMBL" id="UOGD01000308">
    <property type="protein sequence ID" value="VAX25738.1"/>
    <property type="molecule type" value="Genomic_DNA"/>
</dbReference>
<dbReference type="InterPro" id="IPR002852">
    <property type="entry name" value="UPF0251"/>
</dbReference>
<dbReference type="CDD" id="cd06171">
    <property type="entry name" value="Sigma70_r4"/>
    <property type="match status" value="1"/>
</dbReference>
<dbReference type="PANTHER" id="PTHR37478">
    <property type="match status" value="1"/>
</dbReference>
<dbReference type="AlphaFoldDB" id="A0A3B1CP51"/>
<accession>A0A3B1CP51</accession>
<dbReference type="HAMAP" id="MF_00674">
    <property type="entry name" value="UPF0251"/>
    <property type="match status" value="1"/>
</dbReference>
<sequence length="144" mass="16405">MSRPQKERMVHKPPIFTEFKPTGIARKYLSQTSLSLDEYEAFRLADYEGLSHNEAADEMEISRSTFTRLIEQARKKIANFMIKGESLIIEGGNVHFRNNIIKCLDCGYMFNININKKFTQCPECKSMNLLNLAGGFGHGDCCSN</sequence>
<dbReference type="InterPro" id="IPR036388">
    <property type="entry name" value="WH-like_DNA-bd_sf"/>
</dbReference>
<comment type="similarity">
    <text evidence="1">Belongs to the UPF0251 family.</text>
</comment>
<dbReference type="InterPro" id="IPR013324">
    <property type="entry name" value="RNA_pol_sigma_r3/r4-like"/>
</dbReference>
<proteinExistence type="inferred from homology"/>